<comment type="caution">
    <text evidence="1">The sequence shown here is derived from an EMBL/GenBank/DDBJ whole genome shotgun (WGS) entry which is preliminary data.</text>
</comment>
<gene>
    <name evidence="1" type="ORF">RM541_04295</name>
</gene>
<dbReference type="EMBL" id="JAVRHN010000003">
    <property type="protein sequence ID" value="MDT0685568.1"/>
    <property type="molecule type" value="Genomic_DNA"/>
</dbReference>
<keyword evidence="2" id="KW-1185">Reference proteome</keyword>
<evidence type="ECO:0000313" key="1">
    <source>
        <dbReference type="EMBL" id="MDT0685568.1"/>
    </source>
</evidence>
<evidence type="ECO:0000313" key="2">
    <source>
        <dbReference type="Proteomes" id="UP001253848"/>
    </source>
</evidence>
<organism evidence="1 2">
    <name type="scientific">Autumnicola psychrophila</name>
    <dbReference type="NCBI Taxonomy" id="3075592"/>
    <lineage>
        <taxon>Bacteria</taxon>
        <taxon>Pseudomonadati</taxon>
        <taxon>Bacteroidota</taxon>
        <taxon>Flavobacteriia</taxon>
        <taxon>Flavobacteriales</taxon>
        <taxon>Flavobacteriaceae</taxon>
        <taxon>Autumnicola</taxon>
    </lineage>
</organism>
<sequence>MNYLSDLKPPKPEKIEIPSELTQVEEERQVFIHGYINSWKNTVRIHPKTYIICKQTGKKIKLLHFYNIAAYPQWTEIIKYEKFTLVFSGLPKECKSFDFLEKLNEPNIFERYDITRNESDVYTLFF</sequence>
<name>A0ABU3DPD2_9FLAO</name>
<dbReference type="Proteomes" id="UP001253848">
    <property type="component" value="Unassembled WGS sequence"/>
</dbReference>
<protein>
    <submittedName>
        <fullName evidence="1">Uncharacterized protein</fullName>
    </submittedName>
</protein>
<dbReference type="RefSeq" id="WP_311498988.1">
    <property type="nucleotide sequence ID" value="NZ_JAVRHN010000003.1"/>
</dbReference>
<reference evidence="1 2" key="1">
    <citation type="submission" date="2023-09" db="EMBL/GenBank/DDBJ databases">
        <authorList>
            <person name="Rey-Velasco X."/>
        </authorList>
    </citation>
    <scope>NUCLEOTIDE SEQUENCE [LARGE SCALE GENOMIC DNA]</scope>
    <source>
        <strain evidence="1 2">F225</strain>
    </source>
</reference>
<proteinExistence type="predicted"/>
<accession>A0ABU3DPD2</accession>